<feature type="transmembrane region" description="Helical" evidence="4">
    <location>
        <begin position="101"/>
        <end position="125"/>
    </location>
</feature>
<name>A0A520MFG2_9GAMM</name>
<dbReference type="InterPro" id="IPR036259">
    <property type="entry name" value="MFS_trans_sf"/>
</dbReference>
<accession>A0A520MFG2</accession>
<keyword evidence="2 4" id="KW-1133">Transmembrane helix</keyword>
<feature type="transmembrane region" description="Helical" evidence="4">
    <location>
        <begin position="137"/>
        <end position="156"/>
    </location>
</feature>
<evidence type="ECO:0000256" key="1">
    <source>
        <dbReference type="ARBA" id="ARBA00022692"/>
    </source>
</evidence>
<keyword evidence="1 4" id="KW-0812">Transmembrane</keyword>
<feature type="transmembrane region" description="Helical" evidence="4">
    <location>
        <begin position="223"/>
        <end position="242"/>
    </location>
</feature>
<dbReference type="InterPro" id="IPR020846">
    <property type="entry name" value="MFS_dom"/>
</dbReference>
<evidence type="ECO:0000256" key="3">
    <source>
        <dbReference type="ARBA" id="ARBA00023136"/>
    </source>
</evidence>
<dbReference type="PANTHER" id="PTHR11360">
    <property type="entry name" value="MONOCARBOXYLATE TRANSPORTER"/>
    <property type="match status" value="1"/>
</dbReference>
<feature type="transmembrane region" description="Helical" evidence="4">
    <location>
        <begin position="12"/>
        <end position="29"/>
    </location>
</feature>
<dbReference type="CDD" id="cd17355">
    <property type="entry name" value="MFS_YcxA_like"/>
    <property type="match status" value="1"/>
</dbReference>
<feature type="transmembrane region" description="Helical" evidence="4">
    <location>
        <begin position="346"/>
        <end position="366"/>
    </location>
</feature>
<feature type="transmembrane region" description="Helical" evidence="4">
    <location>
        <begin position="168"/>
        <end position="188"/>
    </location>
</feature>
<gene>
    <name evidence="6" type="ORF">EVB03_06335</name>
</gene>
<dbReference type="PROSITE" id="PS50850">
    <property type="entry name" value="MFS"/>
    <property type="match status" value="1"/>
</dbReference>
<feature type="transmembrane region" description="Helical" evidence="4">
    <location>
        <begin position="378"/>
        <end position="398"/>
    </location>
</feature>
<dbReference type="EMBL" id="SHBP01000007">
    <property type="protein sequence ID" value="RZO19968.1"/>
    <property type="molecule type" value="Genomic_DNA"/>
</dbReference>
<keyword evidence="3 4" id="KW-0472">Membrane</keyword>
<feature type="transmembrane region" description="Helical" evidence="4">
    <location>
        <begin position="310"/>
        <end position="334"/>
    </location>
</feature>
<dbReference type="Proteomes" id="UP000315889">
    <property type="component" value="Unassembled WGS sequence"/>
</dbReference>
<organism evidence="6 7">
    <name type="scientific">SAR92 clade bacterium</name>
    <dbReference type="NCBI Taxonomy" id="2315479"/>
    <lineage>
        <taxon>Bacteria</taxon>
        <taxon>Pseudomonadati</taxon>
        <taxon>Pseudomonadota</taxon>
        <taxon>Gammaproteobacteria</taxon>
        <taxon>Cellvibrionales</taxon>
        <taxon>Porticoccaceae</taxon>
        <taxon>SAR92 clade</taxon>
    </lineage>
</organism>
<evidence type="ECO:0000256" key="4">
    <source>
        <dbReference type="SAM" id="Phobius"/>
    </source>
</evidence>
<dbReference type="SUPFAM" id="SSF103473">
    <property type="entry name" value="MFS general substrate transporter"/>
    <property type="match status" value="1"/>
</dbReference>
<dbReference type="GO" id="GO:0022857">
    <property type="term" value="F:transmembrane transporter activity"/>
    <property type="evidence" value="ECO:0007669"/>
    <property type="project" value="InterPro"/>
</dbReference>
<reference evidence="6 7" key="1">
    <citation type="submission" date="2019-02" db="EMBL/GenBank/DDBJ databases">
        <title>Prokaryotic population dynamics and viral predation in marine succession experiment using metagenomics: the confinement effect.</title>
        <authorList>
            <person name="Haro-Moreno J.M."/>
            <person name="Rodriguez-Valera F."/>
            <person name="Lopez-Perez M."/>
        </authorList>
    </citation>
    <scope>NUCLEOTIDE SEQUENCE [LARGE SCALE GENOMIC DNA]</scope>
    <source>
        <strain evidence="6">MED-G170</strain>
    </source>
</reference>
<evidence type="ECO:0000313" key="6">
    <source>
        <dbReference type="EMBL" id="RZO19968.1"/>
    </source>
</evidence>
<dbReference type="Pfam" id="PF07690">
    <property type="entry name" value="MFS_1"/>
    <property type="match status" value="1"/>
</dbReference>
<comment type="caution">
    <text evidence="6">The sequence shown here is derived from an EMBL/GenBank/DDBJ whole genome shotgun (WGS) entry which is preliminary data.</text>
</comment>
<evidence type="ECO:0000313" key="7">
    <source>
        <dbReference type="Proteomes" id="UP000315889"/>
    </source>
</evidence>
<feature type="transmembrane region" description="Helical" evidence="4">
    <location>
        <begin position="283"/>
        <end position="304"/>
    </location>
</feature>
<dbReference type="AlphaFoldDB" id="A0A520MFG2"/>
<evidence type="ECO:0000259" key="5">
    <source>
        <dbReference type="PROSITE" id="PS50850"/>
    </source>
</evidence>
<feature type="transmembrane region" description="Helical" evidence="4">
    <location>
        <begin position="49"/>
        <end position="70"/>
    </location>
</feature>
<sequence length="404" mass="43298">MSEFTYGWKSLLAATIGTMCGIFTLTNYTQGFFVGPVTSEFGWSAPQFFLSYTVLMCSGLLTGPLIGFIAQKVGLRTVGIIGLIGHSLAYVVLSLNNGSLMLWYLSWALVAILGAGSLPIIWTGVLNNWFSKHRGKAIGITMAGTGLGAFLLPPIVEFLIANHGWRTAYRGIGLGALCVSLPIVLALFKEKPEAIEVAQTQETSNQMQSWGLTTREAVRTKQFWILGAVLFLTVIVVAGWLSNFERIMTEQGFERSSIAQIAAVMGLTVILGRLMVGALVDRLWAPGVAACFFLVATLGLLILIMTQVTLASALVVAVMVGLAAGAELDLLAYLTGKYFGPAHYPAVFGVIIAFFTVGAGMAPPIFGMAAQVFQGYETVLMISVGLLLLSIVLFLSLGRYPDEE</sequence>
<feature type="domain" description="Major facilitator superfamily (MFS) profile" evidence="5">
    <location>
        <begin position="10"/>
        <end position="402"/>
    </location>
</feature>
<feature type="transmembrane region" description="Helical" evidence="4">
    <location>
        <begin position="257"/>
        <end position="276"/>
    </location>
</feature>
<evidence type="ECO:0000256" key="2">
    <source>
        <dbReference type="ARBA" id="ARBA00022989"/>
    </source>
</evidence>
<protein>
    <submittedName>
        <fullName evidence="6">MFS transporter</fullName>
    </submittedName>
</protein>
<dbReference type="Gene3D" id="1.20.1250.20">
    <property type="entry name" value="MFS general substrate transporter like domains"/>
    <property type="match status" value="2"/>
</dbReference>
<proteinExistence type="predicted"/>
<feature type="transmembrane region" description="Helical" evidence="4">
    <location>
        <begin position="77"/>
        <end position="95"/>
    </location>
</feature>
<dbReference type="InterPro" id="IPR011701">
    <property type="entry name" value="MFS"/>
</dbReference>
<dbReference type="InterPro" id="IPR050327">
    <property type="entry name" value="Proton-linked_MCT"/>
</dbReference>